<evidence type="ECO:0000313" key="2">
    <source>
        <dbReference type="Proteomes" id="UP000266743"/>
    </source>
</evidence>
<dbReference type="PANTHER" id="PTHR38827:SF2">
    <property type="match status" value="1"/>
</dbReference>
<dbReference type="PANTHER" id="PTHR38827">
    <property type="entry name" value="T. BRUCEI SPP.-SPECIFIC PROTEIN-RELATED"/>
    <property type="match status" value="1"/>
</dbReference>
<evidence type="ECO:0000313" key="1">
    <source>
        <dbReference type="EMBL" id="RHW67338.1"/>
    </source>
</evidence>
<dbReference type="AlphaFoldDB" id="A0A3L6KTV3"/>
<name>A0A3L6KTV3_9TRYP</name>
<proteinExistence type="predicted"/>
<comment type="caution">
    <text evidence="1">The sequence shown here is derived from an EMBL/GenBank/DDBJ whole genome shotgun (WGS) entry which is preliminary data.</text>
</comment>
<protein>
    <submittedName>
        <fullName evidence="1">Uncharacterized protein</fullName>
    </submittedName>
</protein>
<organism evidence="1 2">
    <name type="scientific">Trypanosoma brucei equiperdum</name>
    <dbReference type="NCBI Taxonomy" id="630700"/>
    <lineage>
        <taxon>Eukaryota</taxon>
        <taxon>Discoba</taxon>
        <taxon>Euglenozoa</taxon>
        <taxon>Kinetoplastea</taxon>
        <taxon>Metakinetoplastina</taxon>
        <taxon>Trypanosomatida</taxon>
        <taxon>Trypanosomatidae</taxon>
        <taxon>Trypanosoma</taxon>
    </lineage>
</organism>
<dbReference type="Proteomes" id="UP000266743">
    <property type="component" value="Unassembled WGS sequence"/>
</dbReference>
<accession>A0A3L6KTV3</accession>
<sequence>MHSRRIFGSAAIPLAMYTKLRICSQAQARRRLPSLVPLLPAMATATRSVMPLVQSTTPTMPMLETAEFDPVLLSNYLECIAPMRVGFLRLMELWGIGRMVMSCFFPKMR</sequence>
<dbReference type="EMBL" id="QSBY01000014">
    <property type="protein sequence ID" value="RHW67338.1"/>
    <property type="molecule type" value="Genomic_DNA"/>
</dbReference>
<gene>
    <name evidence="1" type="ORF">DPX39_000020300</name>
</gene>
<reference evidence="1 2" key="1">
    <citation type="submission" date="2018-09" db="EMBL/GenBank/DDBJ databases">
        <title>whole genome sequence of T. equiperdum IVM-t1 strain.</title>
        <authorList>
            <person name="Suganuma K."/>
        </authorList>
    </citation>
    <scope>NUCLEOTIDE SEQUENCE [LARGE SCALE GENOMIC DNA]</scope>
    <source>
        <strain evidence="1 2">IVM-t1</strain>
    </source>
</reference>